<dbReference type="Pfam" id="PF09092">
    <property type="entry name" value="Lyase_N"/>
    <property type="match status" value="1"/>
</dbReference>
<organism evidence="6 7">
    <name type="scientific">Pontiella desulfatans</name>
    <dbReference type="NCBI Taxonomy" id="2750659"/>
    <lineage>
        <taxon>Bacteria</taxon>
        <taxon>Pseudomonadati</taxon>
        <taxon>Kiritimatiellota</taxon>
        <taxon>Kiritimatiellia</taxon>
        <taxon>Kiritimatiellales</taxon>
        <taxon>Pontiellaceae</taxon>
        <taxon>Pontiella</taxon>
    </lineage>
</organism>
<comment type="similarity">
    <text evidence="1">Belongs to the polysaccharide lyase 8 family.</text>
</comment>
<accession>A0A6C2U2Q7</accession>
<feature type="domain" description="Lyase N-terminal" evidence="4">
    <location>
        <begin position="57"/>
        <end position="222"/>
    </location>
</feature>
<dbReference type="PANTHER" id="PTHR37322:SF3">
    <property type="entry name" value="CHONDROITIN SULFATE ABC EXOLYASE"/>
    <property type="match status" value="1"/>
</dbReference>
<dbReference type="InterPro" id="IPR008929">
    <property type="entry name" value="Chondroitin_lyas"/>
</dbReference>
<dbReference type="InterPro" id="IPR015176">
    <property type="entry name" value="Lyase_N"/>
</dbReference>
<sequence length="1062" mass="120511">MIEDKTKRNPAVNLRSVLDKLVLRSFVKQITRSLLPASLFALSLPVGADDALSKRHNFEDRAVLSHYRVTQDGAISITSEKSKFGRHALRWDWENSSALSVTGLKPMTLAESGLKYMDTFPASPSFFTWIYNEAKSDQALRFEFGVEGSEIGFAFPLNFEGWSLLKMPYFSMEASNTGATDSVPTKGQAIDFETFRIISPSGTGRVFLDNLALACYEDNRFLKAHQRKQNEEKVAFELMQQLPASPLFNESNIKQITRLESEYIRQYCPGQKRGRDGLENALIKLDEQFHETFRIERQADGSVRGIALIAEGRAFYYESCWGLKNGTDFAGLNAFGRFFLKLAETYSNRKDVLTAEERGRLEERIVDSLTYLFDQGWRGKSPLFVGTVSYRTRELSKGMFLCREFLERQDPALLSRVRDSLCWQQKAYSMFFPEKERPSNFDFFRLHMSNIPACIFSFTDAGKKDALLRRYSEFLSTAIDSQDKRENPRHDQWGFRMDGTTFHHWGHYPAYANASFQTIPPLIKLLNESDYRVSEEALANFRKALLSVRLYTQNQETGFGMAGRHPLTASYDLKAAYRTLSSLTGRPLDREMASAYMRLWGYPEESSSFQDAGIEAEELSGFWTFPYGGFAIHRRDGWMMTFKGYNRFTWGSETYIVENRYARYLSAGTAQVMYGEGAQASGYQNDGWDWNRAPGATIVPLPWEELEFKDEIAMLKSLETFMGGVHRENRDGVFAMKVDESTAFNFDPSCKKLDVVAPVKALKSYFCMGDRVICLGSGISAQSGDAPVETVLFQNQLQKKDDALWVDQTQEIKAFPYERSFAGHKPLRILDPYGTGYIVYSGGELTVKKAHQTAPKYDYSYRYNERTKKVKGSPYAQGDFASAWIHHGKSPDNQAYEYVVIPQTSAEELSRRSGQETKGYRVLRQDHVAHIVEDEKSATTGYAIFGAGTALNTGLIDRVSHECLVMLQEKDGQLILSVAVPDLNAMDFKHKSYIRGHSKPYGEGYQEPGPSRDVELLITLNNAFKLIRTDAAFGHSVKADTAGTSIILNCRHGKTTHFYLEK</sequence>
<dbReference type="GO" id="GO:0030246">
    <property type="term" value="F:carbohydrate binding"/>
    <property type="evidence" value="ECO:0007669"/>
    <property type="project" value="InterPro"/>
</dbReference>
<protein>
    <submittedName>
        <fullName evidence="6">Chondroitin sulfate ABC endolyase</fullName>
    </submittedName>
</protein>
<gene>
    <name evidence="6" type="ORF">PDESU_02636</name>
</gene>
<dbReference type="AlphaFoldDB" id="A0A6C2U2Q7"/>
<keyword evidence="2 6" id="KW-0456">Lyase</keyword>
<feature type="domain" description="Lyase catalytic" evidence="5">
    <location>
        <begin position="250"/>
        <end position="604"/>
    </location>
</feature>
<dbReference type="GO" id="GO:0016837">
    <property type="term" value="F:carbon-oxygen lyase activity, acting on polysaccharides"/>
    <property type="evidence" value="ECO:0007669"/>
    <property type="project" value="UniProtKB-ARBA"/>
</dbReference>
<dbReference type="InterPro" id="IPR015177">
    <property type="entry name" value="Lyase_catalyt"/>
</dbReference>
<keyword evidence="7" id="KW-1185">Reference proteome</keyword>
<dbReference type="Gene3D" id="2.60.220.10">
    <property type="entry name" value="Polysaccharide lyase family 8-like, C-terminal"/>
    <property type="match status" value="1"/>
</dbReference>
<evidence type="ECO:0000256" key="1">
    <source>
        <dbReference type="ARBA" id="ARBA00006699"/>
    </source>
</evidence>
<dbReference type="InterPro" id="IPR003159">
    <property type="entry name" value="Lyase_8_central_dom"/>
</dbReference>
<dbReference type="GO" id="GO:0005576">
    <property type="term" value="C:extracellular region"/>
    <property type="evidence" value="ECO:0007669"/>
    <property type="project" value="InterPro"/>
</dbReference>
<evidence type="ECO:0000259" key="4">
    <source>
        <dbReference type="Pfam" id="PF09092"/>
    </source>
</evidence>
<evidence type="ECO:0000256" key="2">
    <source>
        <dbReference type="ARBA" id="ARBA00023239"/>
    </source>
</evidence>
<dbReference type="InterPro" id="IPR008979">
    <property type="entry name" value="Galactose-bd-like_sf"/>
</dbReference>
<dbReference type="Proteomes" id="UP000366872">
    <property type="component" value="Unassembled WGS sequence"/>
</dbReference>
<evidence type="ECO:0000313" key="6">
    <source>
        <dbReference type="EMBL" id="VGO14079.1"/>
    </source>
</evidence>
<dbReference type="Gene3D" id="1.50.10.100">
    <property type="entry name" value="Chondroitin AC/alginate lyase"/>
    <property type="match status" value="1"/>
</dbReference>
<dbReference type="InterPro" id="IPR011071">
    <property type="entry name" value="Lyase_8-like_C"/>
</dbReference>
<dbReference type="Pfam" id="PF09093">
    <property type="entry name" value="Lyase_catalyt"/>
    <property type="match status" value="1"/>
</dbReference>
<dbReference type="SUPFAM" id="SSF48230">
    <property type="entry name" value="Chondroitin AC/alginate lyase"/>
    <property type="match status" value="1"/>
</dbReference>
<dbReference type="GO" id="GO:0005975">
    <property type="term" value="P:carbohydrate metabolic process"/>
    <property type="evidence" value="ECO:0007669"/>
    <property type="project" value="InterPro"/>
</dbReference>
<dbReference type="Pfam" id="PF02278">
    <property type="entry name" value="Lyase_8"/>
    <property type="match status" value="1"/>
</dbReference>
<dbReference type="PANTHER" id="PTHR37322">
    <property type="match status" value="1"/>
</dbReference>
<dbReference type="GO" id="GO:0006027">
    <property type="term" value="P:glycosaminoglycan catabolic process"/>
    <property type="evidence" value="ECO:0007669"/>
    <property type="project" value="InterPro"/>
</dbReference>
<name>A0A6C2U2Q7_PONDE</name>
<dbReference type="SUPFAM" id="SSF49785">
    <property type="entry name" value="Galactose-binding domain-like"/>
    <property type="match status" value="1"/>
</dbReference>
<dbReference type="EMBL" id="CAAHFG010000001">
    <property type="protein sequence ID" value="VGO14079.1"/>
    <property type="molecule type" value="Genomic_DNA"/>
</dbReference>
<evidence type="ECO:0000313" key="7">
    <source>
        <dbReference type="Proteomes" id="UP000366872"/>
    </source>
</evidence>
<dbReference type="InterPro" id="IPR011013">
    <property type="entry name" value="Gal_mutarotase_sf_dom"/>
</dbReference>
<proteinExistence type="inferred from homology"/>
<dbReference type="Gene3D" id="2.60.120.430">
    <property type="entry name" value="Galactose-binding lectin"/>
    <property type="match status" value="1"/>
</dbReference>
<dbReference type="SUPFAM" id="SSF74650">
    <property type="entry name" value="Galactose mutarotase-like"/>
    <property type="match status" value="1"/>
</dbReference>
<reference evidence="6 7" key="1">
    <citation type="submission" date="2019-04" db="EMBL/GenBank/DDBJ databases">
        <authorList>
            <person name="Van Vliet M D."/>
        </authorList>
    </citation>
    <scope>NUCLEOTIDE SEQUENCE [LARGE SCALE GENOMIC DNA]</scope>
    <source>
        <strain evidence="6 7">F1</strain>
    </source>
</reference>
<dbReference type="InterPro" id="IPR014718">
    <property type="entry name" value="GH-type_carb-bd"/>
</dbReference>
<dbReference type="SUPFAM" id="SSF49863">
    <property type="entry name" value="Hyaluronate lyase-like, C-terminal domain"/>
    <property type="match status" value="1"/>
</dbReference>
<dbReference type="InterPro" id="IPR039174">
    <property type="entry name" value="Chondroitin_ABC_lyase"/>
</dbReference>
<evidence type="ECO:0000259" key="5">
    <source>
        <dbReference type="Pfam" id="PF09093"/>
    </source>
</evidence>
<evidence type="ECO:0000259" key="3">
    <source>
        <dbReference type="Pfam" id="PF02278"/>
    </source>
</evidence>
<feature type="domain" description="Polysaccharide lyase family 8 central" evidence="3">
    <location>
        <begin position="625"/>
        <end position="905"/>
    </location>
</feature>
<dbReference type="Gene3D" id="2.70.98.10">
    <property type="match status" value="1"/>
</dbReference>